<comment type="caution">
    <text evidence="1">The sequence shown here is derived from an EMBL/GenBank/DDBJ whole genome shotgun (WGS) entry which is preliminary data.</text>
</comment>
<gene>
    <name evidence="1" type="primary">Acey_s0534.g3065</name>
    <name evidence="1" type="ORF">Y032_0534g3065</name>
</gene>
<reference evidence="2" key="1">
    <citation type="journal article" date="2015" name="Nat. Genet.">
        <title>The genome and transcriptome of the zoonotic hookworm Ancylostoma ceylanicum identify infection-specific gene families.</title>
        <authorList>
            <person name="Schwarz E.M."/>
            <person name="Hu Y."/>
            <person name="Antoshechkin I."/>
            <person name="Miller M.M."/>
            <person name="Sternberg P.W."/>
            <person name="Aroian R.V."/>
        </authorList>
    </citation>
    <scope>NUCLEOTIDE SEQUENCE</scope>
    <source>
        <strain evidence="2">HY135</strain>
    </source>
</reference>
<sequence length="148" mass="17588">MRLLLAYAYISLSYTMRFCEILQEKHLNTFGNCTHLVLNPFQETMNDPRLYDAIKKVERMYVFHLNNTNLTRISEAPKVTLPKDAEIFIVNNRRLKTLPNFEIENGKRLRLFIQDNPRLNTTQLLQECKRKRCPPRIVNSIQMPFCKL</sequence>
<dbReference type="AlphaFoldDB" id="A0A016WTI1"/>
<proteinExistence type="predicted"/>
<name>A0A016WTI1_9BILA</name>
<protein>
    <recommendedName>
        <fullName evidence="3">Receptor L-domain domain-containing protein</fullName>
    </recommendedName>
</protein>
<evidence type="ECO:0000313" key="1">
    <source>
        <dbReference type="EMBL" id="EYC42353.1"/>
    </source>
</evidence>
<dbReference type="EMBL" id="JARK01000134">
    <property type="protein sequence ID" value="EYC42353.1"/>
    <property type="molecule type" value="Genomic_DNA"/>
</dbReference>
<evidence type="ECO:0000313" key="2">
    <source>
        <dbReference type="Proteomes" id="UP000024635"/>
    </source>
</evidence>
<evidence type="ECO:0008006" key="3">
    <source>
        <dbReference type="Google" id="ProtNLM"/>
    </source>
</evidence>
<organism evidence="1 2">
    <name type="scientific">Ancylostoma ceylanicum</name>
    <dbReference type="NCBI Taxonomy" id="53326"/>
    <lineage>
        <taxon>Eukaryota</taxon>
        <taxon>Metazoa</taxon>
        <taxon>Ecdysozoa</taxon>
        <taxon>Nematoda</taxon>
        <taxon>Chromadorea</taxon>
        <taxon>Rhabditida</taxon>
        <taxon>Rhabditina</taxon>
        <taxon>Rhabditomorpha</taxon>
        <taxon>Strongyloidea</taxon>
        <taxon>Ancylostomatidae</taxon>
        <taxon>Ancylostomatinae</taxon>
        <taxon>Ancylostoma</taxon>
    </lineage>
</organism>
<dbReference type="Proteomes" id="UP000024635">
    <property type="component" value="Unassembled WGS sequence"/>
</dbReference>
<dbReference type="SUPFAM" id="SSF52058">
    <property type="entry name" value="L domain-like"/>
    <property type="match status" value="1"/>
</dbReference>
<keyword evidence="2" id="KW-1185">Reference proteome</keyword>
<accession>A0A016WTI1</accession>